<dbReference type="EMBL" id="FJ227558">
    <property type="protein sequence ID" value="ACJ67083.1"/>
    <property type="molecule type" value="Genomic_DNA"/>
</dbReference>
<dbReference type="SUPFAM" id="SSF53901">
    <property type="entry name" value="Thiolase-like"/>
    <property type="match status" value="1"/>
</dbReference>
<feature type="non-terminal residue" evidence="5">
    <location>
        <position position="267"/>
    </location>
</feature>
<dbReference type="PROSITE" id="PS52004">
    <property type="entry name" value="KS3_2"/>
    <property type="match status" value="1"/>
</dbReference>
<feature type="non-terminal residue" evidence="5">
    <location>
        <position position="1"/>
    </location>
</feature>
<dbReference type="GO" id="GO:0006633">
    <property type="term" value="P:fatty acid biosynthetic process"/>
    <property type="evidence" value="ECO:0007669"/>
    <property type="project" value="TreeGrafter"/>
</dbReference>
<evidence type="ECO:0000256" key="1">
    <source>
        <dbReference type="ARBA" id="ARBA00022450"/>
    </source>
</evidence>
<dbReference type="Gene3D" id="1.10.1240.100">
    <property type="match status" value="1"/>
</dbReference>
<evidence type="ECO:0000313" key="5">
    <source>
        <dbReference type="EMBL" id="ACJ67083.1"/>
    </source>
</evidence>
<dbReference type="InterPro" id="IPR050091">
    <property type="entry name" value="PKS_NRPS_Biosynth_Enz"/>
</dbReference>
<dbReference type="GO" id="GO:0004312">
    <property type="term" value="F:fatty acid synthase activity"/>
    <property type="evidence" value="ECO:0007669"/>
    <property type="project" value="TreeGrafter"/>
</dbReference>
<dbReference type="InterPro" id="IPR016039">
    <property type="entry name" value="Thiolase-like"/>
</dbReference>
<feature type="domain" description="Ketosynthase family 3 (KS3)" evidence="4">
    <location>
        <begin position="1"/>
        <end position="145"/>
    </location>
</feature>
<evidence type="ECO:0000256" key="2">
    <source>
        <dbReference type="ARBA" id="ARBA00022553"/>
    </source>
</evidence>
<dbReference type="GO" id="GO:0044550">
    <property type="term" value="P:secondary metabolite biosynthetic process"/>
    <property type="evidence" value="ECO:0007669"/>
    <property type="project" value="TreeGrafter"/>
</dbReference>
<sequence>EGHGTGTQAGDPVEARAIKEAFFPEEPEAEGSLLYCGSIKTVVGHLEGSAGLAGVLKASLALQHRQIPPNMHFKNLNKKIEPYDNHLKVPTSLTPWPKLEKAPLRASVNRYGATGSQFGAGNVLTNALQISFGFGGSNAHVILENYEPMDLPMAPRKAPMTPITTSFGPFVFSAKSQPALLRLLKSFLQFIANAESLDMVDLGWVLSARRTAFPFREFIAASSRDQLLSLLEDCVSKHKSDAPASLVGERRSQRMIVGVFSGHGAQW</sequence>
<dbReference type="PANTHER" id="PTHR43775">
    <property type="entry name" value="FATTY ACID SYNTHASE"/>
    <property type="match status" value="1"/>
</dbReference>
<keyword evidence="2" id="KW-0597">Phosphoprotein</keyword>
<dbReference type="InterPro" id="IPR014031">
    <property type="entry name" value="Ketoacyl_synth_C"/>
</dbReference>
<protein>
    <submittedName>
        <fullName evidence="5">Polyketide synthase</fullName>
    </submittedName>
</protein>
<name>B7TIS9_9HYPO</name>
<dbReference type="Gene3D" id="3.40.47.10">
    <property type="match status" value="2"/>
</dbReference>
<keyword evidence="1" id="KW-0596">Phosphopantetheine</keyword>
<proteinExistence type="predicted"/>
<keyword evidence="3" id="KW-0808">Transferase</keyword>
<dbReference type="Pfam" id="PF22621">
    <property type="entry name" value="CurL-like_PKS_C"/>
    <property type="match status" value="1"/>
</dbReference>
<dbReference type="InterPro" id="IPR020841">
    <property type="entry name" value="PKS_Beta-ketoAc_synthase_dom"/>
</dbReference>
<dbReference type="PANTHER" id="PTHR43775:SF20">
    <property type="entry name" value="HYBRID PKS-NRPS SYNTHETASE APDA"/>
    <property type="match status" value="1"/>
</dbReference>
<reference evidence="5" key="1">
    <citation type="journal article" date="2009" name="Appl. Environ. Microbiol.">
        <title>Insect-specific polyketide synthases (PKSs), potential PKS-nonribosomal peptide synthetase hybrids, and novel PKS clades in tropical fungi.</title>
        <authorList>
            <person name="Amnuaykanjanasin A."/>
            <person name="Phonghanpot S."/>
            <person name="Sengpanich N."/>
            <person name="Cheevadhanarak S."/>
            <person name="Tanticharoen M."/>
        </authorList>
    </citation>
    <scope>NUCLEOTIDE SEQUENCE</scope>
    <source>
        <strain evidence="5">F1R1A1</strain>
    </source>
</reference>
<accession>B7TIS9</accession>
<dbReference type="SMART" id="SM00825">
    <property type="entry name" value="PKS_KS"/>
    <property type="match status" value="1"/>
</dbReference>
<evidence type="ECO:0000259" key="4">
    <source>
        <dbReference type="PROSITE" id="PS52004"/>
    </source>
</evidence>
<organism evidence="5">
    <name type="scientific">Hypocrella tubulata</name>
    <dbReference type="NCBI Taxonomy" id="370941"/>
    <lineage>
        <taxon>Eukaryota</taxon>
        <taxon>Fungi</taxon>
        <taxon>Dikarya</taxon>
        <taxon>Ascomycota</taxon>
        <taxon>Pezizomycotina</taxon>
        <taxon>Sordariomycetes</taxon>
        <taxon>Hypocreomycetidae</taxon>
        <taxon>Hypocreales</taxon>
        <taxon>Clavicipitaceae</taxon>
        <taxon>Hypocrella</taxon>
    </lineage>
</organism>
<dbReference type="Pfam" id="PF02801">
    <property type="entry name" value="Ketoacyl-synt_C"/>
    <property type="match status" value="1"/>
</dbReference>
<evidence type="ECO:0000256" key="3">
    <source>
        <dbReference type="ARBA" id="ARBA00022679"/>
    </source>
</evidence>
<dbReference type="AlphaFoldDB" id="B7TIS9"/>